<keyword evidence="2" id="KW-1185">Reference proteome</keyword>
<name>A0AAN8VD49_9MAGN</name>
<sequence length="52" mass="5669">MSSLNMSLLPDVSLGVDNVQREIEGISRRRSLYMGNGQSHITYESSPLSVSG</sequence>
<proteinExistence type="predicted"/>
<evidence type="ECO:0000313" key="2">
    <source>
        <dbReference type="Proteomes" id="UP001370490"/>
    </source>
</evidence>
<dbReference type="Proteomes" id="UP001370490">
    <property type="component" value="Unassembled WGS sequence"/>
</dbReference>
<protein>
    <submittedName>
        <fullName evidence="1">Uncharacterized protein</fullName>
    </submittedName>
</protein>
<dbReference type="AlphaFoldDB" id="A0AAN8VD49"/>
<feature type="non-terminal residue" evidence="1">
    <location>
        <position position="52"/>
    </location>
</feature>
<comment type="caution">
    <text evidence="1">The sequence shown here is derived from an EMBL/GenBank/DDBJ whole genome shotgun (WGS) entry which is preliminary data.</text>
</comment>
<evidence type="ECO:0000313" key="1">
    <source>
        <dbReference type="EMBL" id="KAK6932140.1"/>
    </source>
</evidence>
<dbReference type="EMBL" id="JBAMMX010000010">
    <property type="protein sequence ID" value="KAK6932140.1"/>
    <property type="molecule type" value="Genomic_DNA"/>
</dbReference>
<organism evidence="1 2">
    <name type="scientific">Dillenia turbinata</name>
    <dbReference type="NCBI Taxonomy" id="194707"/>
    <lineage>
        <taxon>Eukaryota</taxon>
        <taxon>Viridiplantae</taxon>
        <taxon>Streptophyta</taxon>
        <taxon>Embryophyta</taxon>
        <taxon>Tracheophyta</taxon>
        <taxon>Spermatophyta</taxon>
        <taxon>Magnoliopsida</taxon>
        <taxon>eudicotyledons</taxon>
        <taxon>Gunneridae</taxon>
        <taxon>Pentapetalae</taxon>
        <taxon>Dilleniales</taxon>
        <taxon>Dilleniaceae</taxon>
        <taxon>Dillenia</taxon>
    </lineage>
</organism>
<gene>
    <name evidence="1" type="ORF">RJ641_001764</name>
</gene>
<reference evidence="1 2" key="1">
    <citation type="submission" date="2023-12" db="EMBL/GenBank/DDBJ databases">
        <title>A high-quality genome assembly for Dillenia turbinata (Dilleniales).</title>
        <authorList>
            <person name="Chanderbali A."/>
        </authorList>
    </citation>
    <scope>NUCLEOTIDE SEQUENCE [LARGE SCALE GENOMIC DNA]</scope>
    <source>
        <strain evidence="1">LSX21</strain>
        <tissue evidence="1">Leaf</tissue>
    </source>
</reference>
<accession>A0AAN8VD49</accession>